<dbReference type="InterPro" id="IPR014968">
    <property type="entry name" value="XisI"/>
</dbReference>
<dbReference type="Pfam" id="PF08869">
    <property type="entry name" value="XisI"/>
    <property type="match status" value="1"/>
</dbReference>
<comment type="caution">
    <text evidence="1">The sequence shown here is derived from an EMBL/GenBank/DDBJ whole genome shotgun (WGS) entry which is preliminary data.</text>
</comment>
<dbReference type="GeneID" id="88768198"/>
<evidence type="ECO:0000313" key="2">
    <source>
        <dbReference type="Proteomes" id="UP000003477"/>
    </source>
</evidence>
<reference evidence="1 2" key="1">
    <citation type="journal article" date="2011" name="Front. Microbiol.">
        <title>Two Strains of Crocosphaera watsonii with Highly Conserved Genomes are Distinguished by Strain-Specific Features.</title>
        <authorList>
            <person name="Bench S.R."/>
            <person name="Ilikchyan I.N."/>
            <person name="Tripp H.J."/>
            <person name="Zehr J.P."/>
        </authorList>
    </citation>
    <scope>NUCLEOTIDE SEQUENCE [LARGE SCALE GENOMIC DNA]</scope>
    <source>
        <strain evidence="1 2">WH 0003</strain>
    </source>
</reference>
<dbReference type="PATRIC" id="fig|423471.3.peg.4522"/>
<dbReference type="InterPro" id="IPR035943">
    <property type="entry name" value="XisI-like_sf"/>
</dbReference>
<protein>
    <submittedName>
        <fullName evidence="1">XisI protein-like protein</fullName>
    </submittedName>
</protein>
<evidence type="ECO:0000313" key="1">
    <source>
        <dbReference type="EMBL" id="EHJ10403.1"/>
    </source>
</evidence>
<organism evidence="1 2">
    <name type="scientific">Crocosphaera watsonii WH 0003</name>
    <dbReference type="NCBI Taxonomy" id="423471"/>
    <lineage>
        <taxon>Bacteria</taxon>
        <taxon>Bacillati</taxon>
        <taxon>Cyanobacteriota</taxon>
        <taxon>Cyanophyceae</taxon>
        <taxon>Oscillatoriophycideae</taxon>
        <taxon>Chroococcales</taxon>
        <taxon>Aphanothecaceae</taxon>
        <taxon>Crocosphaera</taxon>
    </lineage>
</organism>
<sequence length="111" mass="12838">MDKLNHFYNIIAPILKEYAALPYSCQNLKHKLVISDDKKDYLLMTMGWENDVKIHGCLVHLEIINDKIWIHRDGLEDGIANDLVRAGIPKNEIVLAFHPLEVRHFTEFAVS</sequence>
<dbReference type="Proteomes" id="UP000003477">
    <property type="component" value="Unassembled WGS sequence"/>
</dbReference>
<dbReference type="CDD" id="cd16382">
    <property type="entry name" value="XisI-like"/>
    <property type="match status" value="1"/>
</dbReference>
<dbReference type="RefSeq" id="WP_007304860.1">
    <property type="nucleotide sequence ID" value="NZ_AESD01000722.1"/>
</dbReference>
<accession>G5JBL7</accession>
<dbReference type="Gene3D" id="3.30.310.110">
    <property type="entry name" value="XisI-like"/>
    <property type="match status" value="1"/>
</dbReference>
<name>G5JBL7_CROWT</name>
<gene>
    <name evidence="1" type="ORF">CWATWH0003_4831</name>
</gene>
<proteinExistence type="predicted"/>
<dbReference type="AlphaFoldDB" id="G5JBL7"/>
<dbReference type="EMBL" id="AESD01000722">
    <property type="protein sequence ID" value="EHJ10403.1"/>
    <property type="molecule type" value="Genomic_DNA"/>
</dbReference>
<dbReference type="SUPFAM" id="SSF143847">
    <property type="entry name" value="XisI-like"/>
    <property type="match status" value="1"/>
</dbReference>